<reference evidence="2 3" key="1">
    <citation type="submission" date="2012-04" db="EMBL/GenBank/DDBJ databases">
        <title>The Genome Sequence of Afipia broomeae ATCC 49717.</title>
        <authorList>
            <consortium name="The Broad Institute Genome Sequencing Platform"/>
            <person name="Earl A."/>
            <person name="Ward D."/>
            <person name="Feldgarden M."/>
            <person name="Gevers D."/>
            <person name="Huys G."/>
            <person name="Walker B."/>
            <person name="Young S.K."/>
            <person name="Zeng Q."/>
            <person name="Gargeya S."/>
            <person name="Fitzgerald M."/>
            <person name="Haas B."/>
            <person name="Abouelleil A."/>
            <person name="Alvarado L."/>
            <person name="Arachchi H.M."/>
            <person name="Berlin A."/>
            <person name="Chapman S.B."/>
            <person name="Goldberg J."/>
            <person name="Griggs A."/>
            <person name="Gujja S."/>
            <person name="Hansen M."/>
            <person name="Howarth C."/>
            <person name="Imamovic A."/>
            <person name="Larimer J."/>
            <person name="McCowen C."/>
            <person name="Montmayeur A."/>
            <person name="Murphy C."/>
            <person name="Neiman D."/>
            <person name="Pearson M."/>
            <person name="Priest M."/>
            <person name="Roberts A."/>
            <person name="Saif S."/>
            <person name="Shea T."/>
            <person name="Sisk P."/>
            <person name="Sykes S."/>
            <person name="Wortman J."/>
            <person name="Nusbaum C."/>
            <person name="Birren B."/>
        </authorList>
    </citation>
    <scope>NUCLEOTIDE SEQUENCE [LARGE SCALE GENOMIC DNA]</scope>
    <source>
        <strain evidence="2 3">ATCC 49717</strain>
    </source>
</reference>
<evidence type="ECO:0000313" key="2">
    <source>
        <dbReference type="EMBL" id="EKS38461.1"/>
    </source>
</evidence>
<dbReference type="eggNOG" id="COG0326">
    <property type="taxonomic scope" value="Bacteria"/>
</dbReference>
<evidence type="ECO:0008006" key="4">
    <source>
        <dbReference type="Google" id="ProtNLM"/>
    </source>
</evidence>
<dbReference type="Proteomes" id="UP000001096">
    <property type="component" value="Unassembled WGS sequence"/>
</dbReference>
<evidence type="ECO:0000313" key="3">
    <source>
        <dbReference type="Proteomes" id="UP000001096"/>
    </source>
</evidence>
<evidence type="ECO:0000256" key="1">
    <source>
        <dbReference type="SAM" id="MobiDB-lite"/>
    </source>
</evidence>
<comment type="caution">
    <text evidence="2">The sequence shown here is derived from an EMBL/GenBank/DDBJ whole genome shotgun (WGS) entry which is preliminary data.</text>
</comment>
<name>K8PA91_9BRAD</name>
<protein>
    <recommendedName>
        <fullName evidence="4">Histidine kinase/HSP90-like ATPase domain-containing protein</fullName>
    </recommendedName>
</protein>
<dbReference type="EMBL" id="AGWX01000003">
    <property type="protein sequence ID" value="EKS38461.1"/>
    <property type="molecule type" value="Genomic_DNA"/>
</dbReference>
<feature type="compositionally biased region" description="Basic residues" evidence="1">
    <location>
        <begin position="375"/>
        <end position="386"/>
    </location>
</feature>
<proteinExistence type="predicted"/>
<dbReference type="AlphaFoldDB" id="K8PA91"/>
<dbReference type="SUPFAM" id="SSF55874">
    <property type="entry name" value="ATPase domain of HSP90 chaperone/DNA topoisomerase II/histidine kinase"/>
    <property type="match status" value="1"/>
</dbReference>
<gene>
    <name evidence="2" type="ORF">HMPREF9695_02301</name>
</gene>
<sequence length="386" mass="43388">MDGARIKTEIGPIDGTPEKRMFWSIISDYDLKTGLCELIDNALDVWLRSGQKKLPTIDVDLNTEQQLIVVKDDVGGVRFEDLYLLLAPGGSKNDPKSEVIGIFGVGSKRAGIALGERVDIKTRFKAERSLELNITKEWLESDDWHLAAYEIPSIEKGTTQIEISRLRTSIVSTDIGSLRVHFGQTYGWFIKHGCTINLNGVPIDAEEFENWAYPKGFSPKIAKFVVHIPDEGQVEAEIVVGLITDRVAEEDNYGVYFYCNNRLIVKELKSREVGYFNSQEAGVPHPDASLCRGIVKLRGPARLMPWNSTKNGINWSHVLFQKVRPTLVPLVGHFSTLSRRLKDDWDKNVFRHGSGEIEEIEPAPSGASLRSHLPPCRKQKGHRLRS</sequence>
<keyword evidence="3" id="KW-1185">Reference proteome</keyword>
<organism evidence="2 3">
    <name type="scientific">Afipia broomeae ATCC 49717</name>
    <dbReference type="NCBI Taxonomy" id="883078"/>
    <lineage>
        <taxon>Bacteria</taxon>
        <taxon>Pseudomonadati</taxon>
        <taxon>Pseudomonadota</taxon>
        <taxon>Alphaproteobacteria</taxon>
        <taxon>Hyphomicrobiales</taxon>
        <taxon>Nitrobacteraceae</taxon>
        <taxon>Afipia</taxon>
    </lineage>
</organism>
<dbReference type="PATRIC" id="fig|883078.3.peg.2374"/>
<dbReference type="Gene3D" id="3.30.565.10">
    <property type="entry name" value="Histidine kinase-like ATPase, C-terminal domain"/>
    <property type="match status" value="1"/>
</dbReference>
<dbReference type="InterPro" id="IPR036890">
    <property type="entry name" value="HATPase_C_sf"/>
</dbReference>
<dbReference type="HOGENOM" id="CLU_043387_0_0_5"/>
<feature type="region of interest" description="Disordered" evidence="1">
    <location>
        <begin position="361"/>
        <end position="386"/>
    </location>
</feature>
<dbReference type="Pfam" id="PF13589">
    <property type="entry name" value="HATPase_c_3"/>
    <property type="match status" value="1"/>
</dbReference>
<accession>K8PA91</accession>
<dbReference type="RefSeq" id="WP_006021022.1">
    <property type="nucleotide sequence ID" value="NZ_KB375282.1"/>
</dbReference>